<organism evidence="1 2">
    <name type="scientific">Anatilimnocola aggregata</name>
    <dbReference type="NCBI Taxonomy" id="2528021"/>
    <lineage>
        <taxon>Bacteria</taxon>
        <taxon>Pseudomonadati</taxon>
        <taxon>Planctomycetota</taxon>
        <taxon>Planctomycetia</taxon>
        <taxon>Pirellulales</taxon>
        <taxon>Pirellulaceae</taxon>
        <taxon>Anatilimnocola</taxon>
    </lineage>
</organism>
<protein>
    <submittedName>
        <fullName evidence="1">Uncharacterized protein</fullName>
    </submittedName>
</protein>
<dbReference type="KEGG" id="aagg:ETAA8_16340"/>
<dbReference type="Gene3D" id="2.60.40.10">
    <property type="entry name" value="Immunoglobulins"/>
    <property type="match status" value="1"/>
</dbReference>
<dbReference type="RefSeq" id="WP_145087244.1">
    <property type="nucleotide sequence ID" value="NZ_CP036274.1"/>
</dbReference>
<evidence type="ECO:0000313" key="2">
    <source>
        <dbReference type="Proteomes" id="UP000315017"/>
    </source>
</evidence>
<proteinExistence type="predicted"/>
<accession>A0A517Y8I3</accession>
<dbReference type="Proteomes" id="UP000315017">
    <property type="component" value="Chromosome"/>
</dbReference>
<dbReference type="AlphaFoldDB" id="A0A517Y8I3"/>
<reference evidence="1 2" key="1">
    <citation type="submission" date="2019-02" db="EMBL/GenBank/DDBJ databases">
        <title>Deep-cultivation of Planctomycetes and their phenomic and genomic characterization uncovers novel biology.</title>
        <authorList>
            <person name="Wiegand S."/>
            <person name="Jogler M."/>
            <person name="Boedeker C."/>
            <person name="Pinto D."/>
            <person name="Vollmers J."/>
            <person name="Rivas-Marin E."/>
            <person name="Kohn T."/>
            <person name="Peeters S.H."/>
            <person name="Heuer A."/>
            <person name="Rast P."/>
            <person name="Oberbeckmann S."/>
            <person name="Bunk B."/>
            <person name="Jeske O."/>
            <person name="Meyerdierks A."/>
            <person name="Storesund J.E."/>
            <person name="Kallscheuer N."/>
            <person name="Luecker S."/>
            <person name="Lage O.M."/>
            <person name="Pohl T."/>
            <person name="Merkel B.J."/>
            <person name="Hornburger P."/>
            <person name="Mueller R.-W."/>
            <person name="Bruemmer F."/>
            <person name="Labrenz M."/>
            <person name="Spormann A.M."/>
            <person name="Op den Camp H."/>
            <person name="Overmann J."/>
            <person name="Amann R."/>
            <person name="Jetten M.S.M."/>
            <person name="Mascher T."/>
            <person name="Medema M.H."/>
            <person name="Devos D.P."/>
            <person name="Kaster A.-K."/>
            <person name="Ovreas L."/>
            <person name="Rohde M."/>
            <person name="Galperin M.Y."/>
            <person name="Jogler C."/>
        </authorList>
    </citation>
    <scope>NUCLEOTIDE SEQUENCE [LARGE SCALE GENOMIC DNA]</scope>
    <source>
        <strain evidence="1 2">ETA_A8</strain>
    </source>
</reference>
<keyword evidence="2" id="KW-1185">Reference proteome</keyword>
<sequence>MQTSLRWIITIAVLALGAGPGVAADFPPGWLPVNRLDEKPMWSDFRKIDDKIHLYLPQDVKTVRGVFACFVFHSQDPRELADLWEFALVTVPWPFEYDLGHNDKRNGRYKLGHPMGDMGIFLRYLEAAAKETNHPELTTVPIVGWLMQNGPRLGGDLFQRAPERVLAWSDGFPKPVAEAAAMTAKVPFAYAWEFTPAEEKERHTLREAKFDLLKSQPTPPLNLSCRANTYGFPDGVYSKFNFFAFFLDRCIAQRLPKELPEPGKPVVLKRWVKEDGWAGDYNEIGNWNAIALAKDAKGMVDPQWLPDEYAAWAWRAYHTHRPEIRLTAPIVEYRKSGDRKDCGFGFSPAVKPGTPLAFAAEGTGEFAQVEFRDGDRLLGVSAQTPWKLDGVKLDRGLHALIAVGVKTDGTRTSSRPALLVVK</sequence>
<evidence type="ECO:0000313" key="1">
    <source>
        <dbReference type="EMBL" id="QDU26554.1"/>
    </source>
</evidence>
<dbReference type="EMBL" id="CP036274">
    <property type="protein sequence ID" value="QDU26554.1"/>
    <property type="molecule type" value="Genomic_DNA"/>
</dbReference>
<dbReference type="OrthoDB" id="9819662at2"/>
<gene>
    <name evidence="1" type="ORF">ETAA8_16340</name>
</gene>
<name>A0A517Y8I3_9BACT</name>
<dbReference type="InterPro" id="IPR013783">
    <property type="entry name" value="Ig-like_fold"/>
</dbReference>